<dbReference type="EMBL" id="JACHDO010000001">
    <property type="protein sequence ID" value="MBB5490395.1"/>
    <property type="molecule type" value="Genomic_DNA"/>
</dbReference>
<organism evidence="1 2">
    <name type="scientific">Nocardiopsis metallicus</name>
    <dbReference type="NCBI Taxonomy" id="179819"/>
    <lineage>
        <taxon>Bacteria</taxon>
        <taxon>Bacillati</taxon>
        <taxon>Actinomycetota</taxon>
        <taxon>Actinomycetes</taxon>
        <taxon>Streptosporangiales</taxon>
        <taxon>Nocardiopsidaceae</taxon>
        <taxon>Nocardiopsis</taxon>
    </lineage>
</organism>
<proteinExistence type="predicted"/>
<accession>A0A840WEK6</accession>
<sequence>MSGTATRLFLTARTVRAHRRRSTAMSAQLTGNITYQG</sequence>
<evidence type="ECO:0000313" key="2">
    <source>
        <dbReference type="Proteomes" id="UP000579647"/>
    </source>
</evidence>
<evidence type="ECO:0000313" key="1">
    <source>
        <dbReference type="EMBL" id="MBB5490395.1"/>
    </source>
</evidence>
<keyword evidence="2" id="KW-1185">Reference proteome</keyword>
<protein>
    <submittedName>
        <fullName evidence="1">Uncharacterized protein</fullName>
    </submittedName>
</protein>
<dbReference type="AlphaFoldDB" id="A0A840WEK6"/>
<dbReference type="Proteomes" id="UP000579647">
    <property type="component" value="Unassembled WGS sequence"/>
</dbReference>
<reference evidence="1 2" key="1">
    <citation type="submission" date="2020-08" db="EMBL/GenBank/DDBJ databases">
        <title>Sequencing the genomes of 1000 actinobacteria strains.</title>
        <authorList>
            <person name="Klenk H.-P."/>
        </authorList>
    </citation>
    <scope>NUCLEOTIDE SEQUENCE [LARGE SCALE GENOMIC DNA]</scope>
    <source>
        <strain evidence="1 2">DSM 44598</strain>
    </source>
</reference>
<comment type="caution">
    <text evidence="1">The sequence shown here is derived from an EMBL/GenBank/DDBJ whole genome shotgun (WGS) entry which is preliminary data.</text>
</comment>
<gene>
    <name evidence="1" type="ORF">HNR07_001532</name>
</gene>
<name>A0A840WEK6_9ACTN</name>